<dbReference type="InterPro" id="IPR000073">
    <property type="entry name" value="AB_hydrolase_1"/>
</dbReference>
<dbReference type="AlphaFoldDB" id="A0A1H6K1R8"/>
<dbReference type="RefSeq" id="WP_083407547.1">
    <property type="nucleotide sequence ID" value="NZ_LT629971.1"/>
</dbReference>
<feature type="domain" description="AB hydrolase-1" evidence="1">
    <location>
        <begin position="49"/>
        <end position="245"/>
    </location>
</feature>
<gene>
    <name evidence="2" type="ORF">SAMN04489835_2668</name>
</gene>
<dbReference type="Pfam" id="PF00561">
    <property type="entry name" value="Abhydrolase_1"/>
    <property type="match status" value="1"/>
</dbReference>
<dbReference type="InterPro" id="IPR050471">
    <property type="entry name" value="AB_hydrolase"/>
</dbReference>
<keyword evidence="3" id="KW-1185">Reference proteome</keyword>
<protein>
    <submittedName>
        <fullName evidence="2">Pimeloyl-ACP methyl ester carboxylesterase</fullName>
    </submittedName>
</protein>
<dbReference type="InterPro" id="IPR029058">
    <property type="entry name" value="AB_hydrolase_fold"/>
</dbReference>
<dbReference type="Gene3D" id="3.40.50.1820">
    <property type="entry name" value="alpha/beta hydrolase"/>
    <property type="match status" value="1"/>
</dbReference>
<dbReference type="Proteomes" id="UP000182915">
    <property type="component" value="Chromosome I"/>
</dbReference>
<proteinExistence type="predicted"/>
<dbReference type="SUPFAM" id="SSF53474">
    <property type="entry name" value="alpha/beta-Hydrolases"/>
    <property type="match status" value="1"/>
</dbReference>
<evidence type="ECO:0000313" key="2">
    <source>
        <dbReference type="EMBL" id="SEH66840.1"/>
    </source>
</evidence>
<dbReference type="GO" id="GO:0003824">
    <property type="term" value="F:catalytic activity"/>
    <property type="evidence" value="ECO:0007669"/>
    <property type="project" value="UniProtKB-ARBA"/>
</dbReference>
<dbReference type="STRING" id="370526.SAMN04489835_2668"/>
<name>A0A1H6K1R8_MYCRU</name>
<dbReference type="OrthoDB" id="63519at2"/>
<organism evidence="2 3">
    <name type="scientific">Mycolicibacterium rutilum</name>
    <name type="common">Mycobacterium rutilum</name>
    <dbReference type="NCBI Taxonomy" id="370526"/>
    <lineage>
        <taxon>Bacteria</taxon>
        <taxon>Bacillati</taxon>
        <taxon>Actinomycetota</taxon>
        <taxon>Actinomycetes</taxon>
        <taxon>Mycobacteriales</taxon>
        <taxon>Mycobacteriaceae</taxon>
        <taxon>Mycolicibacterium</taxon>
    </lineage>
</organism>
<accession>A0A1H6K1R8</accession>
<evidence type="ECO:0000259" key="1">
    <source>
        <dbReference type="Pfam" id="PF00561"/>
    </source>
</evidence>
<dbReference type="EMBL" id="LT629971">
    <property type="protein sequence ID" value="SEH66840.1"/>
    <property type="molecule type" value="Genomic_DNA"/>
</dbReference>
<dbReference type="PANTHER" id="PTHR43433:SF5">
    <property type="entry name" value="AB HYDROLASE-1 DOMAIN-CONTAINING PROTEIN"/>
    <property type="match status" value="1"/>
</dbReference>
<dbReference type="PANTHER" id="PTHR43433">
    <property type="entry name" value="HYDROLASE, ALPHA/BETA FOLD FAMILY PROTEIN"/>
    <property type="match status" value="1"/>
</dbReference>
<reference evidence="3" key="1">
    <citation type="submission" date="2016-10" db="EMBL/GenBank/DDBJ databases">
        <authorList>
            <person name="Varghese N."/>
            <person name="Submissions S."/>
        </authorList>
    </citation>
    <scope>NUCLEOTIDE SEQUENCE [LARGE SCALE GENOMIC DNA]</scope>
    <source>
        <strain evidence="3">DSM 45405</strain>
    </source>
</reference>
<dbReference type="PRINTS" id="PR00111">
    <property type="entry name" value="ABHYDROLASE"/>
</dbReference>
<sequence>MPDDHLLITDGATIAYQLSGPPNTVPVGYGHGVLMSRQIVRGLGIFDIDTIAEGRRLITYDQRGHGASRGRPEPEDYRFEQAANDLLRVLDAAGLDEPIDFAGSSLGAAAALHAALNAPRRFRRLALVIPPVAWETGPDQLRQWYFDTADLIDSIGTTAWRQQWAEAPPLPIFANYRHGKFEPGVDDDVVSAALRGVGSSDLPDPNRLTSIRQPTLVLAWDTDPLHPISTAERLAELIPDSTLHVAHTIDEIRKWTEITSRFFND</sequence>
<evidence type="ECO:0000313" key="3">
    <source>
        <dbReference type="Proteomes" id="UP000182915"/>
    </source>
</evidence>